<sequence>MEQMTTLAEVINNLREQGYTEDFNLQPNALHSAATDIVLHPEDFVIDRHYRFEGPSDPDEEAVVYAISSTDGKVKGVLVNSYGVYSDDTTDELVKKLKERKDTY</sequence>
<protein>
    <submittedName>
        <fullName evidence="1">Phosphoribosylpyrophosphate synthetase</fullName>
    </submittedName>
</protein>
<comment type="caution">
    <text evidence="1">The sequence shown here is derived from an EMBL/GenBank/DDBJ whole genome shotgun (WGS) entry which is preliminary data.</text>
</comment>
<keyword evidence="2" id="KW-1185">Reference proteome</keyword>
<organism evidence="1 2">
    <name type="scientific">Mucilaginibacter straminoryzae</name>
    <dbReference type="NCBI Taxonomy" id="2932774"/>
    <lineage>
        <taxon>Bacteria</taxon>
        <taxon>Pseudomonadati</taxon>
        <taxon>Bacteroidota</taxon>
        <taxon>Sphingobacteriia</taxon>
        <taxon>Sphingobacteriales</taxon>
        <taxon>Sphingobacteriaceae</taxon>
        <taxon>Mucilaginibacter</taxon>
    </lineage>
</organism>
<proteinExistence type="predicted"/>
<accession>A0A9X2BA64</accession>
<dbReference type="AlphaFoldDB" id="A0A9X2BA64"/>
<dbReference type="Proteomes" id="UP001139450">
    <property type="component" value="Unassembled WGS sequence"/>
</dbReference>
<name>A0A9X2BA64_9SPHI</name>
<evidence type="ECO:0000313" key="2">
    <source>
        <dbReference type="Proteomes" id="UP001139450"/>
    </source>
</evidence>
<gene>
    <name evidence="1" type="ORF">MUY27_17175</name>
</gene>
<dbReference type="EMBL" id="JALJEJ010000010">
    <property type="protein sequence ID" value="MCJ8211454.1"/>
    <property type="molecule type" value="Genomic_DNA"/>
</dbReference>
<dbReference type="RefSeq" id="WP_245132084.1">
    <property type="nucleotide sequence ID" value="NZ_JALJEJ010000010.1"/>
</dbReference>
<reference evidence="1" key="1">
    <citation type="submission" date="2022-04" db="EMBL/GenBank/DDBJ databases">
        <title>Mucilaginibacter sp. RS28 isolated from freshwater.</title>
        <authorList>
            <person name="Ko S.-R."/>
        </authorList>
    </citation>
    <scope>NUCLEOTIDE SEQUENCE</scope>
    <source>
        <strain evidence="1">RS28</strain>
    </source>
</reference>
<evidence type="ECO:0000313" key="1">
    <source>
        <dbReference type="EMBL" id="MCJ8211454.1"/>
    </source>
</evidence>